<evidence type="ECO:0000313" key="2">
    <source>
        <dbReference type="Proteomes" id="UP000198901"/>
    </source>
</evidence>
<dbReference type="Pfam" id="PF18939">
    <property type="entry name" value="DUF5686"/>
    <property type="match status" value="1"/>
</dbReference>
<sequence length="842" mass="97148">MSRVLSLSEGWLVLFMLLCALPVAGQYEFKGRVTDAATGEPIPFASVALRGKAIGTTANFDGYFVLKARETSDSLVCTYLGYKRKAKAVSAETGIQEIHLQLEAGASQLREVVVRSGENPAYDIIRKVRKTRDRFDRNQLDAYEYDSYTKTEIDIDNLSDSFRKRKVVRKINEALEKADKLAGEDGKPLLPTFVSETFSRFYYRSQPERKKERILHTYVQGVGVKDGSFVSQLIGGNFLQSFNFYHNFITFLGKDLVSPIGENWKGSYDYFLADTVVIDQDVCYEIEFEPRRSQDLAFRGKLWIDTTLHALREIEATIGKEANLNYIEQLKISQELGPVAGPKGEISAWLPMRTRFLVDIEQLTKNSAGMLAKFQISNRNFVLNKPKEPDFYNPALEVAEDARDNTPEFWEKHRPEVLTKEDQIARHLIDTVKNLPVVRTYVDIAELATTGWKKYEGIEFGPYLYSFAWNRIEGLRLRLGFRTNPHFSKHWIFRGHVAYGTLDNRLKYSGEMNYLFSRKRWTVAGLRYYHDIERIGLTPDMIGDNKLFYAFTRFGQARGAYMQTDQEVFVKSDIIKNLTVSGSFTTREYEPQFTFFYKTAPEMGENSPRLTNFHDTFVTLEARYAKNEQYLMDGNERVTLGTKRIPVLSLRYTRGIRGLLNGRFNYHRFQLSAYQTLRMGTLGRSNYRFTAGYTPSTVPPMLLFPHLGNPTGLFNRNAYNLLDFFEYVSDRYVSMQYFHSFDGLLTNRLPLVRKWKLRTFALANVLVGEQSASNQNLVDKLKIPQRTHYEYSSLDPSKPYVEVGYGVENIFRIFRVTALHRLTYRDIGGRDFAIKASVHFSF</sequence>
<dbReference type="SUPFAM" id="SSF49464">
    <property type="entry name" value="Carboxypeptidase regulatory domain-like"/>
    <property type="match status" value="1"/>
</dbReference>
<gene>
    <name evidence="1" type="ORF">SAMN04488090_3236</name>
</gene>
<reference evidence="1 2" key="1">
    <citation type="submission" date="2016-10" db="EMBL/GenBank/DDBJ databases">
        <authorList>
            <person name="de Groot N.N."/>
        </authorList>
    </citation>
    <scope>NUCLEOTIDE SEQUENCE [LARGE SCALE GENOMIC DNA]</scope>
    <source>
        <strain evidence="1 2">DSM 21668</strain>
    </source>
</reference>
<proteinExistence type="predicted"/>
<dbReference type="Proteomes" id="UP000198901">
    <property type="component" value="Unassembled WGS sequence"/>
</dbReference>
<dbReference type="Gene3D" id="2.60.40.1120">
    <property type="entry name" value="Carboxypeptidase-like, regulatory domain"/>
    <property type="match status" value="1"/>
</dbReference>
<accession>A0A1G9SNB3</accession>
<dbReference type="EMBL" id="FNGS01000006">
    <property type="protein sequence ID" value="SDM36912.1"/>
    <property type="molecule type" value="Genomic_DNA"/>
</dbReference>
<dbReference type="InterPro" id="IPR043741">
    <property type="entry name" value="DUF5686"/>
</dbReference>
<dbReference type="InterPro" id="IPR008969">
    <property type="entry name" value="CarboxyPept-like_regulatory"/>
</dbReference>
<dbReference type="Pfam" id="PF13715">
    <property type="entry name" value="CarbopepD_reg_2"/>
    <property type="match status" value="1"/>
</dbReference>
<dbReference type="AlphaFoldDB" id="A0A1G9SNB3"/>
<name>A0A1G9SNB3_9BACT</name>
<dbReference type="STRING" id="563176.SAMN04488090_3236"/>
<keyword evidence="2" id="KW-1185">Reference proteome</keyword>
<organism evidence="1 2">
    <name type="scientific">Siphonobacter aquaeclarae</name>
    <dbReference type="NCBI Taxonomy" id="563176"/>
    <lineage>
        <taxon>Bacteria</taxon>
        <taxon>Pseudomonadati</taxon>
        <taxon>Bacteroidota</taxon>
        <taxon>Cytophagia</taxon>
        <taxon>Cytophagales</taxon>
        <taxon>Cytophagaceae</taxon>
        <taxon>Siphonobacter</taxon>
    </lineage>
</organism>
<dbReference type="RefSeq" id="WP_176785575.1">
    <property type="nucleotide sequence ID" value="NZ_FNGS01000006.1"/>
</dbReference>
<evidence type="ECO:0000313" key="1">
    <source>
        <dbReference type="EMBL" id="SDM36912.1"/>
    </source>
</evidence>
<protein>
    <submittedName>
        <fullName evidence="1">CarboxypepD_reg-like domain-containing protein</fullName>
    </submittedName>
</protein>